<evidence type="ECO:0000256" key="5">
    <source>
        <dbReference type="ARBA" id="ARBA00022801"/>
    </source>
</evidence>
<dbReference type="AlphaFoldDB" id="A0A563U3L6"/>
<keyword evidence="5 8" id="KW-0378">Hydrolase</keyword>
<proteinExistence type="inferred from homology"/>
<evidence type="ECO:0000256" key="3">
    <source>
        <dbReference type="ARBA" id="ARBA00022490"/>
    </source>
</evidence>
<dbReference type="Pfam" id="PF00773">
    <property type="entry name" value="RNB"/>
    <property type="match status" value="1"/>
</dbReference>
<dbReference type="EC" id="3.1.13.1" evidence="8"/>
<dbReference type="EMBL" id="VOEI01000003">
    <property type="protein sequence ID" value="TWR25925.1"/>
    <property type="molecule type" value="Genomic_DNA"/>
</dbReference>
<dbReference type="GO" id="GO:0005829">
    <property type="term" value="C:cytosol"/>
    <property type="evidence" value="ECO:0007669"/>
    <property type="project" value="TreeGrafter"/>
</dbReference>
<dbReference type="Proteomes" id="UP000318010">
    <property type="component" value="Unassembled WGS sequence"/>
</dbReference>
<dbReference type="Gene3D" id="2.40.50.140">
    <property type="entry name" value="Nucleic acid-binding proteins"/>
    <property type="match status" value="2"/>
</dbReference>
<dbReference type="CDD" id="cd04471">
    <property type="entry name" value="S1_RNase_R"/>
    <property type="match status" value="1"/>
</dbReference>
<dbReference type="HAMAP" id="MF_01895">
    <property type="entry name" value="RNase_R"/>
    <property type="match status" value="1"/>
</dbReference>
<dbReference type="Pfam" id="PF00575">
    <property type="entry name" value="S1"/>
    <property type="match status" value="1"/>
</dbReference>
<evidence type="ECO:0000256" key="2">
    <source>
        <dbReference type="ARBA" id="ARBA00004496"/>
    </source>
</evidence>
<dbReference type="InterPro" id="IPR012340">
    <property type="entry name" value="NA-bd_OB-fold"/>
</dbReference>
<evidence type="ECO:0000256" key="4">
    <source>
        <dbReference type="ARBA" id="ARBA00022722"/>
    </source>
</evidence>
<dbReference type="PANTHER" id="PTHR23355:SF9">
    <property type="entry name" value="DIS3-LIKE EXONUCLEASE 2"/>
    <property type="match status" value="1"/>
</dbReference>
<comment type="function">
    <text evidence="8">3'-5' exoribonuclease that releases 5'-nucleoside monophosphates and is involved in maturation of structured RNAs.</text>
</comment>
<dbReference type="InterPro" id="IPR004476">
    <property type="entry name" value="RNase_II/RNase_R"/>
</dbReference>
<dbReference type="GO" id="GO:0008859">
    <property type="term" value="F:exoribonuclease II activity"/>
    <property type="evidence" value="ECO:0007669"/>
    <property type="project" value="UniProtKB-UniRule"/>
</dbReference>
<evidence type="ECO:0000256" key="8">
    <source>
        <dbReference type="HAMAP-Rule" id="MF_01895"/>
    </source>
</evidence>
<comment type="subcellular location">
    <subcellularLocation>
        <location evidence="2 8">Cytoplasm</location>
    </subcellularLocation>
</comment>
<evidence type="ECO:0000256" key="6">
    <source>
        <dbReference type="ARBA" id="ARBA00022839"/>
    </source>
</evidence>
<dbReference type="PROSITE" id="PS01175">
    <property type="entry name" value="RIBONUCLEASE_II"/>
    <property type="match status" value="1"/>
</dbReference>
<dbReference type="SUPFAM" id="SSF50249">
    <property type="entry name" value="Nucleic acid-binding proteins"/>
    <property type="match status" value="4"/>
</dbReference>
<feature type="domain" description="S1 motif" evidence="9">
    <location>
        <begin position="630"/>
        <end position="711"/>
    </location>
</feature>
<sequence length="713" mass="81759">MLKKKKKNKSSIDQVLTQMVLDIFEQNGNTPLNYKQVSAKLNVRDPEARTVINDILDEETFKGVLKEISPGKFQLLELKTFVEGKVDLTNDGSAFIVTDDEFESDIYVAPRKLRNALNGDRVKVYVYAKSRGKRKEGEIIEILKRHKMEFTGVVRLSEHYAFFLADDRKMMHDIFIPLSELNGAKNGIKAVAEITDWPAGAKNPVGRIKHVLGQQGENDTEMNAILAEYGFPLTFPAEVEHEAEEIPDVISEEEIARRRDFRDVLTFTIDPFDAKDFDDALSFKKLNNGNYEVGVHIADVAHYIIPDSALDKEAYERGTSVYLVDRVIPMLPERLSNGLCSLRPNEDKLCFAAVFELDEEANIHNEWFGKTVIHSNRRFTYEEVQDVIETQQGDYTEEILKLNALAHKLRDRKFKAGAISFETTEVKFKLDENSKPIGVYVKERKDAHKLIEDFMLLANRKVAEHVSKMGKGKNKYTFVYRAHDSPKPDALNNFAQFAARFGYKINTKSDKEIAKSLNYLMEDVEGKKEQNVLTHLAIRSMAKAIYTTKTTSHYGLAFSHYTHFTSPIRRYPDVMVHRLLFHYLNGGKSANADHYEELCKHSSAMEKRAADAERASVKYKQAEYLRDQVGNVFTGIISGVTEWGMYVELIENKCEGMIRLRDITDDFYTLDEKNYAIIGQRKKKIYQLGDEVKIRVKNVDLTKKQIDFTLLNE</sequence>
<dbReference type="OrthoDB" id="9764149at2"/>
<organism evidence="10 11">
    <name type="scientific">Mucilaginibacter achroorhodeus</name>
    <dbReference type="NCBI Taxonomy" id="2599294"/>
    <lineage>
        <taxon>Bacteria</taxon>
        <taxon>Pseudomonadati</taxon>
        <taxon>Bacteroidota</taxon>
        <taxon>Sphingobacteriia</taxon>
        <taxon>Sphingobacteriales</taxon>
        <taxon>Sphingobacteriaceae</taxon>
        <taxon>Mucilaginibacter</taxon>
    </lineage>
</organism>
<dbReference type="InterPro" id="IPR022966">
    <property type="entry name" value="RNase_II/R_CS"/>
</dbReference>
<protein>
    <recommendedName>
        <fullName evidence="8">Ribonuclease R</fullName>
        <shortName evidence="8">RNase R</shortName>
        <ecNumber evidence="8">3.1.13.1</ecNumber>
    </recommendedName>
</protein>
<evidence type="ECO:0000259" key="9">
    <source>
        <dbReference type="PROSITE" id="PS50126"/>
    </source>
</evidence>
<dbReference type="InterPro" id="IPR011805">
    <property type="entry name" value="RNase_R"/>
</dbReference>
<comment type="caution">
    <text evidence="10">The sequence shown here is derived from an EMBL/GenBank/DDBJ whole genome shotgun (WGS) entry which is preliminary data.</text>
</comment>
<reference evidence="10 11" key="1">
    <citation type="submission" date="2019-07" db="EMBL/GenBank/DDBJ databases">
        <authorList>
            <person name="Kim J."/>
        </authorList>
    </citation>
    <scope>NUCLEOTIDE SEQUENCE [LARGE SCALE GENOMIC DNA]</scope>
    <source>
        <strain evidence="10 11">MJ1a</strain>
    </source>
</reference>
<dbReference type="SMART" id="SM00357">
    <property type="entry name" value="CSP"/>
    <property type="match status" value="2"/>
</dbReference>
<dbReference type="RefSeq" id="WP_146270853.1">
    <property type="nucleotide sequence ID" value="NZ_VOEI01000003.1"/>
</dbReference>
<evidence type="ECO:0000313" key="11">
    <source>
        <dbReference type="Proteomes" id="UP000318010"/>
    </source>
</evidence>
<keyword evidence="3 8" id="KW-0963">Cytoplasm</keyword>
<dbReference type="GO" id="GO:0003723">
    <property type="term" value="F:RNA binding"/>
    <property type="evidence" value="ECO:0007669"/>
    <property type="project" value="UniProtKB-UniRule"/>
</dbReference>
<dbReference type="SMART" id="SM00316">
    <property type="entry name" value="S1"/>
    <property type="match status" value="2"/>
</dbReference>
<dbReference type="InterPro" id="IPR013223">
    <property type="entry name" value="RNase_B_OB_dom"/>
</dbReference>
<keyword evidence="6 8" id="KW-0269">Exonuclease</keyword>
<comment type="similarity">
    <text evidence="8">Belongs to the RNR ribonuclease family. RNase R subfamily.</text>
</comment>
<gene>
    <name evidence="8 10" type="primary">rnr</name>
    <name evidence="10" type="ORF">FPZ42_09810</name>
</gene>
<dbReference type="Pfam" id="PF17876">
    <property type="entry name" value="CSD2"/>
    <property type="match status" value="1"/>
</dbReference>
<accession>A0A563U3L6</accession>
<evidence type="ECO:0000256" key="1">
    <source>
        <dbReference type="ARBA" id="ARBA00001849"/>
    </source>
</evidence>
<dbReference type="InterPro" id="IPR003029">
    <property type="entry name" value="S1_domain"/>
</dbReference>
<evidence type="ECO:0000256" key="7">
    <source>
        <dbReference type="ARBA" id="ARBA00022884"/>
    </source>
</evidence>
<dbReference type="PANTHER" id="PTHR23355">
    <property type="entry name" value="RIBONUCLEASE"/>
    <property type="match status" value="1"/>
</dbReference>
<comment type="catalytic activity">
    <reaction evidence="1 8">
        <text>Exonucleolytic cleavage in the 3'- to 5'-direction to yield nucleoside 5'-phosphates.</text>
        <dbReference type="EC" id="3.1.13.1"/>
    </reaction>
</comment>
<dbReference type="InterPro" id="IPR050180">
    <property type="entry name" value="RNR_Ribonuclease"/>
</dbReference>
<dbReference type="NCBIfam" id="TIGR00358">
    <property type="entry name" value="3_prime_RNase"/>
    <property type="match status" value="1"/>
</dbReference>
<dbReference type="InterPro" id="IPR011129">
    <property type="entry name" value="CSD"/>
</dbReference>
<dbReference type="InterPro" id="IPR040476">
    <property type="entry name" value="CSD2"/>
</dbReference>
<evidence type="ECO:0000313" key="10">
    <source>
        <dbReference type="EMBL" id="TWR25925.1"/>
    </source>
</evidence>
<dbReference type="PROSITE" id="PS50126">
    <property type="entry name" value="S1"/>
    <property type="match status" value="1"/>
</dbReference>
<keyword evidence="7 8" id="KW-0694">RNA-binding</keyword>
<dbReference type="InterPro" id="IPR001900">
    <property type="entry name" value="RNase_II/R"/>
</dbReference>
<dbReference type="GO" id="GO:0006402">
    <property type="term" value="P:mRNA catabolic process"/>
    <property type="evidence" value="ECO:0007669"/>
    <property type="project" value="TreeGrafter"/>
</dbReference>
<keyword evidence="4 8" id="KW-0540">Nuclease</keyword>
<name>A0A563U3L6_9SPHI</name>
<dbReference type="NCBIfam" id="TIGR02063">
    <property type="entry name" value="RNase_R"/>
    <property type="match status" value="1"/>
</dbReference>
<dbReference type="SMART" id="SM00955">
    <property type="entry name" value="RNB"/>
    <property type="match status" value="1"/>
</dbReference>
<keyword evidence="11" id="KW-1185">Reference proteome</keyword>
<dbReference type="Pfam" id="PF08206">
    <property type="entry name" value="OB_RNB"/>
    <property type="match status" value="1"/>
</dbReference>